<evidence type="ECO:0000259" key="9">
    <source>
        <dbReference type="PROSITE" id="PS51379"/>
    </source>
</evidence>
<dbReference type="GO" id="GO:0009055">
    <property type="term" value="F:electron transfer activity"/>
    <property type="evidence" value="ECO:0007669"/>
    <property type="project" value="InterPro"/>
</dbReference>
<dbReference type="InterPro" id="IPR000813">
    <property type="entry name" value="7Fe_ferredoxin"/>
</dbReference>
<dbReference type="Proteomes" id="UP001178507">
    <property type="component" value="Unassembled WGS sequence"/>
</dbReference>
<dbReference type="PANTHER" id="PTHR42859">
    <property type="entry name" value="OXIDOREDUCTASE"/>
    <property type="match status" value="1"/>
</dbReference>
<comment type="cofactor">
    <cofactor evidence="2">
        <name>[4Fe-4S] cluster</name>
        <dbReference type="ChEBI" id="CHEBI:49883"/>
    </cofactor>
</comment>
<dbReference type="InterPro" id="IPR017900">
    <property type="entry name" value="4Fe4S_Fe_S_CS"/>
</dbReference>
<organism evidence="10 11">
    <name type="scientific">Effrenium voratum</name>
    <dbReference type="NCBI Taxonomy" id="2562239"/>
    <lineage>
        <taxon>Eukaryota</taxon>
        <taxon>Sar</taxon>
        <taxon>Alveolata</taxon>
        <taxon>Dinophyceae</taxon>
        <taxon>Suessiales</taxon>
        <taxon>Symbiodiniaceae</taxon>
        <taxon>Effrenium</taxon>
    </lineage>
</organism>
<dbReference type="GO" id="GO:0046872">
    <property type="term" value="F:metal ion binding"/>
    <property type="evidence" value="ECO:0007669"/>
    <property type="project" value="UniProtKB-KW"/>
</dbReference>
<keyword evidence="6" id="KW-0249">Electron transport</keyword>
<dbReference type="PRINTS" id="PR00354">
    <property type="entry name" value="7FE8SFRDOXIN"/>
</dbReference>
<evidence type="ECO:0000256" key="5">
    <source>
        <dbReference type="ARBA" id="ARBA00022723"/>
    </source>
</evidence>
<keyword evidence="3" id="KW-0813">Transport</keyword>
<evidence type="ECO:0000256" key="6">
    <source>
        <dbReference type="ARBA" id="ARBA00022982"/>
    </source>
</evidence>
<keyword evidence="4" id="KW-0004">4Fe-4S</keyword>
<evidence type="ECO:0000313" key="11">
    <source>
        <dbReference type="Proteomes" id="UP001178507"/>
    </source>
</evidence>
<dbReference type="PROSITE" id="PS51379">
    <property type="entry name" value="4FE4S_FER_2"/>
    <property type="match status" value="1"/>
</dbReference>
<evidence type="ECO:0000256" key="1">
    <source>
        <dbReference type="ARBA" id="ARBA00001927"/>
    </source>
</evidence>
<keyword evidence="7" id="KW-0408">Iron</keyword>
<dbReference type="Pfam" id="PF00037">
    <property type="entry name" value="Fer4"/>
    <property type="match status" value="1"/>
</dbReference>
<proteinExistence type="predicted"/>
<comment type="cofactor">
    <cofactor evidence="1">
        <name>[3Fe-4S] cluster</name>
        <dbReference type="ChEBI" id="CHEBI:21137"/>
    </cofactor>
</comment>
<feature type="domain" description="4Fe-4S ferredoxin-type" evidence="9">
    <location>
        <begin position="31"/>
        <end position="60"/>
    </location>
</feature>
<dbReference type="InterPro" id="IPR017896">
    <property type="entry name" value="4Fe4S_Fe-S-bd"/>
</dbReference>
<accession>A0AA36IRY9</accession>
<gene>
    <name evidence="10" type="ORF">EVOR1521_LOCUS17053</name>
</gene>
<sequence length="80" mass="8255">MAHVIGEPCIGVKDASCASVCPVSCIHDAGDRYGIDPDRCIDCGACVVVCPVSAIAPEGLLPTEWGLQPPPAAQWPAQEP</sequence>
<keyword evidence="8" id="KW-0411">Iron-sulfur</keyword>
<dbReference type="PROSITE" id="PS00198">
    <property type="entry name" value="4FE4S_FER_1"/>
    <property type="match status" value="1"/>
</dbReference>
<evidence type="ECO:0000256" key="3">
    <source>
        <dbReference type="ARBA" id="ARBA00022448"/>
    </source>
</evidence>
<keyword evidence="11" id="KW-1185">Reference proteome</keyword>
<comment type="caution">
    <text evidence="10">The sequence shown here is derived from an EMBL/GenBank/DDBJ whole genome shotgun (WGS) entry which is preliminary data.</text>
</comment>
<dbReference type="EMBL" id="CAUJNA010002223">
    <property type="protein sequence ID" value="CAJ1391789.1"/>
    <property type="molecule type" value="Genomic_DNA"/>
</dbReference>
<dbReference type="SUPFAM" id="SSF54862">
    <property type="entry name" value="4Fe-4S ferredoxins"/>
    <property type="match status" value="1"/>
</dbReference>
<evidence type="ECO:0000256" key="2">
    <source>
        <dbReference type="ARBA" id="ARBA00001966"/>
    </source>
</evidence>
<protein>
    <recommendedName>
        <fullName evidence="9">4Fe-4S ferredoxin-type domain-containing protein</fullName>
    </recommendedName>
</protein>
<evidence type="ECO:0000256" key="7">
    <source>
        <dbReference type="ARBA" id="ARBA00023004"/>
    </source>
</evidence>
<name>A0AA36IRY9_9DINO</name>
<reference evidence="10" key="1">
    <citation type="submission" date="2023-08" db="EMBL/GenBank/DDBJ databases">
        <authorList>
            <person name="Chen Y."/>
            <person name="Shah S."/>
            <person name="Dougan E. K."/>
            <person name="Thang M."/>
            <person name="Chan C."/>
        </authorList>
    </citation>
    <scope>NUCLEOTIDE SEQUENCE</scope>
</reference>
<evidence type="ECO:0000256" key="8">
    <source>
        <dbReference type="ARBA" id="ARBA00023014"/>
    </source>
</evidence>
<dbReference type="AlphaFoldDB" id="A0AA36IRY9"/>
<dbReference type="Gene3D" id="3.30.70.20">
    <property type="match status" value="1"/>
</dbReference>
<keyword evidence="5" id="KW-0479">Metal-binding</keyword>
<dbReference type="GO" id="GO:0051539">
    <property type="term" value="F:4 iron, 4 sulfur cluster binding"/>
    <property type="evidence" value="ECO:0007669"/>
    <property type="project" value="UniProtKB-KW"/>
</dbReference>
<evidence type="ECO:0000256" key="4">
    <source>
        <dbReference type="ARBA" id="ARBA00022485"/>
    </source>
</evidence>
<dbReference type="PANTHER" id="PTHR42859:SF2">
    <property type="entry name" value="FERREDOXIN"/>
    <property type="match status" value="1"/>
</dbReference>
<evidence type="ECO:0000313" key="10">
    <source>
        <dbReference type="EMBL" id="CAJ1391789.1"/>
    </source>
</evidence>
<dbReference type="InterPro" id="IPR050294">
    <property type="entry name" value="RnfB_subfamily"/>
</dbReference>